<feature type="compositionally biased region" description="Low complexity" evidence="1">
    <location>
        <begin position="93"/>
        <end position="109"/>
    </location>
</feature>
<dbReference type="AlphaFoldDB" id="A0A6C0EAP2"/>
<evidence type="ECO:0000256" key="1">
    <source>
        <dbReference type="SAM" id="MobiDB-lite"/>
    </source>
</evidence>
<organism evidence="3">
    <name type="scientific">viral metagenome</name>
    <dbReference type="NCBI Taxonomy" id="1070528"/>
    <lineage>
        <taxon>unclassified sequences</taxon>
        <taxon>metagenomes</taxon>
        <taxon>organismal metagenomes</taxon>
    </lineage>
</organism>
<keyword evidence="2" id="KW-0812">Transmembrane</keyword>
<feature type="transmembrane region" description="Helical" evidence="2">
    <location>
        <begin position="36"/>
        <end position="57"/>
    </location>
</feature>
<feature type="region of interest" description="Disordered" evidence="1">
    <location>
        <begin position="88"/>
        <end position="109"/>
    </location>
</feature>
<keyword evidence="2" id="KW-1133">Transmembrane helix</keyword>
<feature type="transmembrane region" description="Helical" evidence="2">
    <location>
        <begin position="12"/>
        <end position="30"/>
    </location>
</feature>
<accession>A0A6C0EAP2</accession>
<evidence type="ECO:0000313" key="3">
    <source>
        <dbReference type="EMBL" id="QHT25681.1"/>
    </source>
</evidence>
<keyword evidence="2" id="KW-0472">Membrane</keyword>
<sequence length="236" mass="26419">MQNELMNKSLNYLIKGIIVYLFFKIIPKTKLSDNDILTVTTIIILTYAIFDNASLLFSKQNEGMKNVSQCVATCSQIENMTSVSASDAASQNTQASVQPQVSVQPTQNTQQIAKDPNTQFVSYVIKPYADPNNKNGSRFEDDMITNEMNYTDFNTLPVDQESASLFEYGDSFLPPDKWYPVPPHPPVCVAEKRCPVCPITTTGTPVDAKEWNDSRRITPADNINVDYIKDKLNSGR</sequence>
<reference evidence="3" key="1">
    <citation type="journal article" date="2020" name="Nature">
        <title>Giant virus diversity and host interactions through global metagenomics.</title>
        <authorList>
            <person name="Schulz F."/>
            <person name="Roux S."/>
            <person name="Paez-Espino D."/>
            <person name="Jungbluth S."/>
            <person name="Walsh D.A."/>
            <person name="Denef V.J."/>
            <person name="McMahon K.D."/>
            <person name="Konstantinidis K.T."/>
            <person name="Eloe-Fadrosh E.A."/>
            <person name="Kyrpides N.C."/>
            <person name="Woyke T."/>
        </authorList>
    </citation>
    <scope>NUCLEOTIDE SEQUENCE</scope>
    <source>
        <strain evidence="3">GVMAG-M-3300023179-27</strain>
    </source>
</reference>
<evidence type="ECO:0000256" key="2">
    <source>
        <dbReference type="SAM" id="Phobius"/>
    </source>
</evidence>
<name>A0A6C0EAP2_9ZZZZ</name>
<protein>
    <submittedName>
        <fullName evidence="3">Uncharacterized protein</fullName>
    </submittedName>
</protein>
<dbReference type="EMBL" id="MN739773">
    <property type="protein sequence ID" value="QHT25681.1"/>
    <property type="molecule type" value="Genomic_DNA"/>
</dbReference>
<proteinExistence type="predicted"/>